<dbReference type="InterPro" id="IPR011009">
    <property type="entry name" value="Kinase-like_dom_sf"/>
</dbReference>
<keyword evidence="2" id="KW-0067">ATP-binding</keyword>
<proteinExistence type="inferred from homology"/>
<dbReference type="InterPro" id="IPR011990">
    <property type="entry name" value="TPR-like_helical_dom_sf"/>
</dbReference>
<dbReference type="SUPFAM" id="SSF81901">
    <property type="entry name" value="HCP-like"/>
    <property type="match status" value="1"/>
</dbReference>
<dbReference type="Gene3D" id="1.25.40.10">
    <property type="entry name" value="Tetratricopeptide repeat domain"/>
    <property type="match status" value="1"/>
</dbReference>
<evidence type="ECO:0000313" key="4">
    <source>
        <dbReference type="Proteomes" id="UP000789901"/>
    </source>
</evidence>
<feature type="binding site" evidence="2">
    <location>
        <position position="162"/>
    </location>
    <ligand>
        <name>ATP</name>
        <dbReference type="ChEBI" id="CHEBI:30616"/>
    </ligand>
</feature>
<evidence type="ECO:0000313" key="3">
    <source>
        <dbReference type="EMBL" id="CAG8480995.1"/>
    </source>
</evidence>
<protein>
    <submittedName>
        <fullName evidence="3">20482_t:CDS:1</fullName>
    </submittedName>
</protein>
<dbReference type="PROSITE" id="PS00107">
    <property type="entry name" value="PROTEIN_KINASE_ATP"/>
    <property type="match status" value="1"/>
</dbReference>
<keyword evidence="2" id="KW-0547">Nucleotide-binding</keyword>
<gene>
    <name evidence="3" type="ORF">GMARGA_LOCUS1238</name>
</gene>
<sequence length="536" mass="61864">MENTVNKFLEMFIDENQFINKHDYNLFSDFKIISETSFGTVRTAKWNNSIIVLKSLKIDTDEIISSGYTSGINNDTIFNNTKNERLIRAFINEVKFNENIRLSFTGDNNISHEKWIECKINEGLITKYKFDEFTEFKMIGSGAFSIVYKTTLKITEDTYALKIIHNNKYTDKEIVNEDDKDNATLPLRISNGLREKPISDTNHKYVAIYEKCWQGMQDDRPSIQEVVMELKDIIIQDIVVQDISIQDISDNVLFDIFDINSFTKYLNASFKSQNNQQIISEPEDDGMARFVNELYSTFSNLFNEGRSVSDIIINFISKEGKTNEEVFRWLSNHDDNPKIICLLGLFYSWEIGTKKDNVNVFNLFLNAADSNDIIAQYFVGRCYEIGWNTRKNMKEAIKWYKTASQGGCAIAECMLGEYCYKLHRYEQAFNYLKSAAKKGNALAMNTLGTCYQKGYGTKVDKVKGFKSFEKAAEMGLLASQYELGDCYEYGNGTKINLKEALNWYKKASEKNPNYLSHVKRVENKTEQLRKSSITLN</sequence>
<comment type="similarity">
    <text evidence="1">Belongs to the sel-1 family.</text>
</comment>
<dbReference type="Pfam" id="PF08238">
    <property type="entry name" value="Sel1"/>
    <property type="match status" value="4"/>
</dbReference>
<dbReference type="SUPFAM" id="SSF56112">
    <property type="entry name" value="Protein kinase-like (PK-like)"/>
    <property type="match status" value="1"/>
</dbReference>
<accession>A0ABM8VYS8</accession>
<keyword evidence="4" id="KW-1185">Reference proteome</keyword>
<dbReference type="Proteomes" id="UP000789901">
    <property type="component" value="Unassembled WGS sequence"/>
</dbReference>
<dbReference type="InterPro" id="IPR050767">
    <property type="entry name" value="Sel1_AlgK"/>
</dbReference>
<comment type="caution">
    <text evidence="3">The sequence shown here is derived from an EMBL/GenBank/DDBJ whole genome shotgun (WGS) entry which is preliminary data.</text>
</comment>
<dbReference type="EMBL" id="CAJVQB010000304">
    <property type="protein sequence ID" value="CAG8480995.1"/>
    <property type="molecule type" value="Genomic_DNA"/>
</dbReference>
<name>A0ABM8VYS8_GIGMA</name>
<organism evidence="3 4">
    <name type="scientific">Gigaspora margarita</name>
    <dbReference type="NCBI Taxonomy" id="4874"/>
    <lineage>
        <taxon>Eukaryota</taxon>
        <taxon>Fungi</taxon>
        <taxon>Fungi incertae sedis</taxon>
        <taxon>Mucoromycota</taxon>
        <taxon>Glomeromycotina</taxon>
        <taxon>Glomeromycetes</taxon>
        <taxon>Diversisporales</taxon>
        <taxon>Gigasporaceae</taxon>
        <taxon>Gigaspora</taxon>
    </lineage>
</organism>
<dbReference type="Gene3D" id="3.30.200.20">
    <property type="entry name" value="Phosphorylase Kinase, domain 1"/>
    <property type="match status" value="1"/>
</dbReference>
<evidence type="ECO:0000256" key="1">
    <source>
        <dbReference type="ARBA" id="ARBA00038101"/>
    </source>
</evidence>
<dbReference type="PANTHER" id="PTHR11102:SF160">
    <property type="entry name" value="ERAD-ASSOCIATED E3 UBIQUITIN-PROTEIN LIGASE COMPONENT HRD3"/>
    <property type="match status" value="1"/>
</dbReference>
<evidence type="ECO:0000256" key="2">
    <source>
        <dbReference type="PROSITE-ProRule" id="PRU10141"/>
    </source>
</evidence>
<dbReference type="SMART" id="SM00671">
    <property type="entry name" value="SEL1"/>
    <property type="match status" value="5"/>
</dbReference>
<dbReference type="InterPro" id="IPR006597">
    <property type="entry name" value="Sel1-like"/>
</dbReference>
<dbReference type="InterPro" id="IPR017441">
    <property type="entry name" value="Protein_kinase_ATP_BS"/>
</dbReference>
<dbReference type="PANTHER" id="PTHR11102">
    <property type="entry name" value="SEL-1-LIKE PROTEIN"/>
    <property type="match status" value="1"/>
</dbReference>
<reference evidence="3 4" key="1">
    <citation type="submission" date="2021-06" db="EMBL/GenBank/DDBJ databases">
        <authorList>
            <person name="Kallberg Y."/>
            <person name="Tangrot J."/>
            <person name="Rosling A."/>
        </authorList>
    </citation>
    <scope>NUCLEOTIDE SEQUENCE [LARGE SCALE GENOMIC DNA]</scope>
    <source>
        <strain evidence="3 4">120-4 pot B 10/14</strain>
    </source>
</reference>